<keyword evidence="4" id="KW-1185">Reference proteome</keyword>
<organism evidence="3 4">
    <name type="scientific">Apilactobacillus apisilvae</name>
    <dbReference type="NCBI Taxonomy" id="2923364"/>
    <lineage>
        <taxon>Bacteria</taxon>
        <taxon>Bacillati</taxon>
        <taxon>Bacillota</taxon>
        <taxon>Bacilli</taxon>
        <taxon>Lactobacillales</taxon>
        <taxon>Lactobacillaceae</taxon>
        <taxon>Apilactobacillus</taxon>
    </lineage>
</organism>
<dbReference type="InterPro" id="IPR004843">
    <property type="entry name" value="Calcineurin-like_PHP"/>
</dbReference>
<dbReference type="InterPro" id="IPR050535">
    <property type="entry name" value="DNA_Repair-Maintenance_Comp"/>
</dbReference>
<reference evidence="3 4" key="1">
    <citation type="journal article" date="2022" name="Int. J. Syst. Evol. Microbiol.">
        <title>Apilactobacillus apisilvae sp. nov., Nicolia spurrieriana gen. nov. sp. nov., Bombilactobacillus folatiphilus sp. nov. and Bombilactobacillus thymidiniphilus sp. nov., four new lactic acid bacterial isolates from stingless bees Tetragonula carbonaria and Austroplebeia australis.</title>
        <authorList>
            <person name="Oliphant S.A."/>
            <person name="Watson-Haigh N.S."/>
            <person name="Sumby K.M."/>
            <person name="Gardner J."/>
            <person name="Groom S."/>
            <person name="Jiranek V."/>
        </authorList>
    </citation>
    <scope>NUCLEOTIDE SEQUENCE [LARGE SCALE GENOMIC DNA]</scope>
    <source>
        <strain evidence="3 4">SG5_A10</strain>
    </source>
</reference>
<dbReference type="InterPro" id="IPR029052">
    <property type="entry name" value="Metallo-depent_PP-like"/>
</dbReference>
<keyword evidence="3" id="KW-0269">Exonuclease</keyword>
<evidence type="ECO:0000313" key="4">
    <source>
        <dbReference type="Proteomes" id="UP000831859"/>
    </source>
</evidence>
<evidence type="ECO:0000256" key="1">
    <source>
        <dbReference type="ARBA" id="ARBA00022801"/>
    </source>
</evidence>
<name>A0ABY4PHG5_9LACO</name>
<dbReference type="PANTHER" id="PTHR30337">
    <property type="entry name" value="COMPONENT OF ATP-DEPENDENT DSDNA EXONUCLEASE"/>
    <property type="match status" value="1"/>
</dbReference>
<evidence type="ECO:0000259" key="2">
    <source>
        <dbReference type="Pfam" id="PF00149"/>
    </source>
</evidence>
<dbReference type="Proteomes" id="UP000831859">
    <property type="component" value="Chromosome"/>
</dbReference>
<dbReference type="PIRSF" id="PIRSF033091">
    <property type="entry name" value="Pesterase_YhaO"/>
    <property type="match status" value="1"/>
</dbReference>
<dbReference type="GO" id="GO:0004527">
    <property type="term" value="F:exonuclease activity"/>
    <property type="evidence" value="ECO:0007669"/>
    <property type="project" value="UniProtKB-KW"/>
</dbReference>
<accession>A0ABY4PHG5</accession>
<dbReference type="EMBL" id="CP093362">
    <property type="protein sequence ID" value="UQS85249.1"/>
    <property type="molecule type" value="Genomic_DNA"/>
</dbReference>
<dbReference type="InterPro" id="IPR014576">
    <property type="entry name" value="Pesterase_YhaO"/>
</dbReference>
<sequence length="395" mass="46542">MKFIHAADLHLESPFEGLKSDYIPNDLWEYIYNSTFIAFEKLVQNSIEEKVDFILLAGDLFDRDTQTPKTYEFFYNQLLKLNEQNIKVFIIFGNHDYLNIDNNQLDFPNNVYVFGNEVETTTFDLDGEKIAITGFSYSNRWINEKMINKYPLKQDVDFQIGMLHGSEENTGDNYAPFNLQELISKNYNYWALGHIHKRMKLNDNPPIMYSGNIQGRHKKESGPKGYLLVNEKNNQLDISFEETSVIIWDALKIKLTQDDFDTIITDLMNKLYKLNYPKMHLLQLELKVDNYQHIINQDELLIRIQNTLKKEYQNLNVWIYDIKVIVNKKIVSQIDDEIWQKAAKDTFNNDQVSNLAQSLNKYDFIQKHLSDDIPNILYQESQIKILGNKDEDNEN</sequence>
<dbReference type="SUPFAM" id="SSF56300">
    <property type="entry name" value="Metallo-dependent phosphatases"/>
    <property type="match status" value="1"/>
</dbReference>
<evidence type="ECO:0000313" key="3">
    <source>
        <dbReference type="EMBL" id="UQS85249.1"/>
    </source>
</evidence>
<keyword evidence="1" id="KW-0378">Hydrolase</keyword>
<dbReference type="RefSeq" id="WP_249511226.1">
    <property type="nucleotide sequence ID" value="NZ_CP093362.1"/>
</dbReference>
<feature type="domain" description="Calcineurin-like phosphoesterase" evidence="2">
    <location>
        <begin position="1"/>
        <end position="197"/>
    </location>
</feature>
<dbReference type="CDD" id="cd00840">
    <property type="entry name" value="MPP_Mre11_N"/>
    <property type="match status" value="1"/>
</dbReference>
<protein>
    <submittedName>
        <fullName evidence="3">DNA repair exonuclease</fullName>
    </submittedName>
</protein>
<dbReference type="Pfam" id="PF00149">
    <property type="entry name" value="Metallophos"/>
    <property type="match status" value="1"/>
</dbReference>
<dbReference type="InterPro" id="IPR041796">
    <property type="entry name" value="Mre11_N"/>
</dbReference>
<gene>
    <name evidence="3" type="ORF">MOO46_01285</name>
</gene>
<dbReference type="Gene3D" id="3.60.21.10">
    <property type="match status" value="1"/>
</dbReference>
<dbReference type="PANTHER" id="PTHR30337:SF7">
    <property type="entry name" value="PHOSPHOESTERASE"/>
    <property type="match status" value="1"/>
</dbReference>
<keyword evidence="3" id="KW-0540">Nuclease</keyword>
<proteinExistence type="predicted"/>